<evidence type="ECO:0000313" key="3">
    <source>
        <dbReference type="Proteomes" id="UP000180098"/>
    </source>
</evidence>
<accession>A0A1S2LVD5</accession>
<dbReference type="RefSeq" id="WP_071312058.1">
    <property type="nucleotide sequence ID" value="NZ_MLQQ01000001.1"/>
</dbReference>
<proteinExistence type="predicted"/>
<feature type="transmembrane region" description="Helical" evidence="1">
    <location>
        <begin position="108"/>
        <end position="125"/>
    </location>
</feature>
<evidence type="ECO:0000313" key="2">
    <source>
        <dbReference type="EMBL" id="OIJ16133.1"/>
    </source>
</evidence>
<comment type="caution">
    <text evidence="2">The sequence shown here is derived from an EMBL/GenBank/DDBJ whole genome shotgun (WGS) entry which is preliminary data.</text>
</comment>
<evidence type="ECO:0000256" key="1">
    <source>
        <dbReference type="SAM" id="Phobius"/>
    </source>
</evidence>
<sequence length="179" mass="20963">MDRKKIIINEIKYWKKNRLLPEQYCNFLLTLYTEGEETGKNEQKLNSSVSNQLLMLLFMVIGMTLLGLTFLVIYFTDFSPLLQTALVIIFSGLMFFLAFFVKKYEQRFAHFFILLGALIVFLASIDVIDYLFPNQPLAIMLTVFFTCIVWLFIGKKYKLKYFTISGAIGFIIVFYFLLI</sequence>
<feature type="transmembrane region" description="Helical" evidence="1">
    <location>
        <begin position="53"/>
        <end position="75"/>
    </location>
</feature>
<name>A0A1S2LVD5_9BACI</name>
<keyword evidence="3" id="KW-1185">Reference proteome</keyword>
<evidence type="ECO:0008006" key="4">
    <source>
        <dbReference type="Google" id="ProtNLM"/>
    </source>
</evidence>
<protein>
    <recommendedName>
        <fullName evidence="4">DUF2157 domain-containing protein</fullName>
    </recommendedName>
</protein>
<keyword evidence="1" id="KW-0472">Membrane</keyword>
<dbReference type="EMBL" id="MLQQ01000001">
    <property type="protein sequence ID" value="OIJ16133.1"/>
    <property type="molecule type" value="Genomic_DNA"/>
</dbReference>
<keyword evidence="1" id="KW-1133">Transmembrane helix</keyword>
<dbReference type="Proteomes" id="UP000180098">
    <property type="component" value="Unassembled WGS sequence"/>
</dbReference>
<keyword evidence="1" id="KW-0812">Transmembrane</keyword>
<gene>
    <name evidence="2" type="ORF">BKP35_03920</name>
</gene>
<feature type="transmembrane region" description="Helical" evidence="1">
    <location>
        <begin position="137"/>
        <end position="154"/>
    </location>
</feature>
<feature type="transmembrane region" description="Helical" evidence="1">
    <location>
        <begin position="81"/>
        <end position="101"/>
    </location>
</feature>
<organism evidence="2 3">
    <name type="scientific">Anaerobacillus arseniciselenatis</name>
    <dbReference type="NCBI Taxonomy" id="85682"/>
    <lineage>
        <taxon>Bacteria</taxon>
        <taxon>Bacillati</taxon>
        <taxon>Bacillota</taxon>
        <taxon>Bacilli</taxon>
        <taxon>Bacillales</taxon>
        <taxon>Bacillaceae</taxon>
        <taxon>Anaerobacillus</taxon>
    </lineage>
</organism>
<dbReference type="OrthoDB" id="2380880at2"/>
<feature type="transmembrane region" description="Helical" evidence="1">
    <location>
        <begin position="161"/>
        <end position="178"/>
    </location>
</feature>
<dbReference type="AlphaFoldDB" id="A0A1S2LVD5"/>
<reference evidence="2 3" key="1">
    <citation type="submission" date="2016-10" db="EMBL/GenBank/DDBJ databases">
        <title>Draft genome sequences of four alkaliphilic bacteria belonging to the Anaerobacillus genus.</title>
        <authorList>
            <person name="Bassil N.M."/>
            <person name="Lloyd J.R."/>
        </authorList>
    </citation>
    <scope>NUCLEOTIDE SEQUENCE [LARGE SCALE GENOMIC DNA]</scope>
    <source>
        <strain evidence="2 3">DSM 15340</strain>
    </source>
</reference>